<dbReference type="PROSITE" id="PS01069">
    <property type="entry name" value="DAGK_PROKAR"/>
    <property type="match status" value="1"/>
</dbReference>
<keyword evidence="5 16" id="KW-0808">Transferase</keyword>
<dbReference type="InterPro" id="IPR033717">
    <property type="entry name" value="UDPK"/>
</dbReference>
<keyword evidence="14" id="KW-1208">Phospholipid metabolism</keyword>
<comment type="caution">
    <text evidence="16">The sequence shown here is derived from an EMBL/GenBank/DDBJ whole genome shotgun (WGS) entry which is preliminary data.</text>
</comment>
<evidence type="ECO:0000256" key="8">
    <source>
        <dbReference type="ARBA" id="ARBA00022777"/>
    </source>
</evidence>
<dbReference type="EC" id="2.7.1.-" evidence="16"/>
<evidence type="ECO:0000256" key="4">
    <source>
        <dbReference type="ARBA" id="ARBA00022516"/>
    </source>
</evidence>
<dbReference type="InterPro" id="IPR036945">
    <property type="entry name" value="DAGK_sf"/>
</dbReference>
<dbReference type="Gene3D" id="1.10.287.3610">
    <property type="match status" value="1"/>
</dbReference>
<keyword evidence="12 15" id="KW-0472">Membrane</keyword>
<keyword evidence="9" id="KW-0067">ATP-binding</keyword>
<evidence type="ECO:0000256" key="15">
    <source>
        <dbReference type="SAM" id="Phobius"/>
    </source>
</evidence>
<dbReference type="PANTHER" id="PTHR34299:SF1">
    <property type="entry name" value="DIACYLGLYCEROL KINASE"/>
    <property type="match status" value="1"/>
</dbReference>
<evidence type="ECO:0000256" key="10">
    <source>
        <dbReference type="ARBA" id="ARBA00022989"/>
    </source>
</evidence>
<name>A0ABW4YKZ6_9BACL</name>
<organism evidence="16 17">
    <name type="scientific">Paenibacillus yanchengensis</name>
    <dbReference type="NCBI Taxonomy" id="2035833"/>
    <lineage>
        <taxon>Bacteria</taxon>
        <taxon>Bacillati</taxon>
        <taxon>Bacillota</taxon>
        <taxon>Bacilli</taxon>
        <taxon>Bacillales</taxon>
        <taxon>Paenibacillaceae</taxon>
        <taxon>Paenibacillus</taxon>
    </lineage>
</organism>
<proteinExistence type="inferred from homology"/>
<comment type="subcellular location">
    <subcellularLocation>
        <location evidence="1">Cell membrane</location>
        <topology evidence="1">Multi-pass membrane protein</topology>
    </subcellularLocation>
</comment>
<evidence type="ECO:0000256" key="7">
    <source>
        <dbReference type="ARBA" id="ARBA00022741"/>
    </source>
</evidence>
<evidence type="ECO:0000256" key="5">
    <source>
        <dbReference type="ARBA" id="ARBA00022679"/>
    </source>
</evidence>
<keyword evidence="17" id="KW-1185">Reference proteome</keyword>
<sequence>MKKFLKSVQWAFSGLCWAIRKERHLRIHLIMAVAVMAAAAWFNFSRIEWLILLLMIALVIGAELINTAIERVVDLIVLSQHPVAKVAKDVAAGAVLFFAFVSIVIGIILFLPYLIR</sequence>
<evidence type="ECO:0000256" key="1">
    <source>
        <dbReference type="ARBA" id="ARBA00004651"/>
    </source>
</evidence>
<gene>
    <name evidence="16" type="ORF">ACFSJH_10325</name>
</gene>
<keyword evidence="13" id="KW-0594">Phospholipid biosynthesis</keyword>
<feature type="transmembrane region" description="Helical" evidence="15">
    <location>
        <begin position="50"/>
        <end position="69"/>
    </location>
</feature>
<keyword evidence="11" id="KW-0443">Lipid metabolism</keyword>
<evidence type="ECO:0000256" key="6">
    <source>
        <dbReference type="ARBA" id="ARBA00022692"/>
    </source>
</evidence>
<evidence type="ECO:0000313" key="17">
    <source>
        <dbReference type="Proteomes" id="UP001597362"/>
    </source>
</evidence>
<dbReference type="GO" id="GO:0016301">
    <property type="term" value="F:kinase activity"/>
    <property type="evidence" value="ECO:0007669"/>
    <property type="project" value="UniProtKB-KW"/>
</dbReference>
<dbReference type="PANTHER" id="PTHR34299">
    <property type="entry name" value="DIACYLGLYCEROL KINASE"/>
    <property type="match status" value="1"/>
</dbReference>
<keyword evidence="4" id="KW-0444">Lipid biosynthesis</keyword>
<dbReference type="Pfam" id="PF01219">
    <property type="entry name" value="DAGK_prokar"/>
    <property type="match status" value="1"/>
</dbReference>
<evidence type="ECO:0000256" key="11">
    <source>
        <dbReference type="ARBA" id="ARBA00023098"/>
    </source>
</evidence>
<evidence type="ECO:0000256" key="13">
    <source>
        <dbReference type="ARBA" id="ARBA00023209"/>
    </source>
</evidence>
<dbReference type="Proteomes" id="UP001597362">
    <property type="component" value="Unassembled WGS sequence"/>
</dbReference>
<dbReference type="CDD" id="cd14265">
    <property type="entry name" value="UDPK_IM_like"/>
    <property type="match status" value="1"/>
</dbReference>
<keyword evidence="3" id="KW-1003">Cell membrane</keyword>
<evidence type="ECO:0000256" key="2">
    <source>
        <dbReference type="ARBA" id="ARBA00005967"/>
    </source>
</evidence>
<keyword evidence="7" id="KW-0547">Nucleotide-binding</keyword>
<evidence type="ECO:0000313" key="16">
    <source>
        <dbReference type="EMBL" id="MFD2116119.1"/>
    </source>
</evidence>
<evidence type="ECO:0000256" key="9">
    <source>
        <dbReference type="ARBA" id="ARBA00022840"/>
    </source>
</evidence>
<keyword evidence="6 15" id="KW-0812">Transmembrane</keyword>
<comment type="similarity">
    <text evidence="2">Belongs to the bacterial diacylglycerol kinase family.</text>
</comment>
<feature type="transmembrane region" description="Helical" evidence="15">
    <location>
        <begin position="90"/>
        <end position="115"/>
    </location>
</feature>
<evidence type="ECO:0000256" key="14">
    <source>
        <dbReference type="ARBA" id="ARBA00023264"/>
    </source>
</evidence>
<dbReference type="EMBL" id="JBHUHO010000029">
    <property type="protein sequence ID" value="MFD2116119.1"/>
    <property type="molecule type" value="Genomic_DNA"/>
</dbReference>
<keyword evidence="10 15" id="KW-1133">Transmembrane helix</keyword>
<evidence type="ECO:0000256" key="12">
    <source>
        <dbReference type="ARBA" id="ARBA00023136"/>
    </source>
</evidence>
<evidence type="ECO:0000256" key="3">
    <source>
        <dbReference type="ARBA" id="ARBA00022475"/>
    </source>
</evidence>
<dbReference type="RefSeq" id="WP_377771956.1">
    <property type="nucleotide sequence ID" value="NZ_JBHUHO010000029.1"/>
</dbReference>
<keyword evidence="8 16" id="KW-0418">Kinase</keyword>
<accession>A0ABW4YKZ6</accession>
<feature type="transmembrane region" description="Helical" evidence="15">
    <location>
        <begin position="27"/>
        <end position="44"/>
    </location>
</feature>
<dbReference type="InterPro" id="IPR000829">
    <property type="entry name" value="DAGK"/>
</dbReference>
<protein>
    <submittedName>
        <fullName evidence="16">Diacylglycerol kinase family protein</fullName>
        <ecNumber evidence="16">2.7.1.-</ecNumber>
    </submittedName>
</protein>
<reference evidence="17" key="1">
    <citation type="journal article" date="2019" name="Int. J. Syst. Evol. Microbiol.">
        <title>The Global Catalogue of Microorganisms (GCM) 10K type strain sequencing project: providing services to taxonomists for standard genome sequencing and annotation.</title>
        <authorList>
            <consortium name="The Broad Institute Genomics Platform"/>
            <consortium name="The Broad Institute Genome Sequencing Center for Infectious Disease"/>
            <person name="Wu L."/>
            <person name="Ma J."/>
        </authorList>
    </citation>
    <scope>NUCLEOTIDE SEQUENCE [LARGE SCALE GENOMIC DNA]</scope>
    <source>
        <strain evidence="17">GH52</strain>
    </source>
</reference>